<proteinExistence type="predicted"/>
<keyword evidence="1" id="KW-0813">Transport</keyword>
<sequence length="146" mass="14780">MTRLNILMRAVTMAAVLGAGSGGVALAQDDAVATRQAGMKAIGGSVRTLGNMAKGTVAFDAAAAQAALDKIAQEAALIPVHFEAEVIEGDTEAKPAIWTDWDSFVADAKALEDAAGTATVASADDLAPAMATIGATCKTCHSEFRS</sequence>
<evidence type="ECO:0000256" key="2">
    <source>
        <dbReference type="ARBA" id="ARBA00022617"/>
    </source>
</evidence>
<dbReference type="PROSITE" id="PS51009">
    <property type="entry name" value="CYTCII"/>
    <property type="match status" value="1"/>
</dbReference>
<keyword evidence="5 6" id="KW-0408">Iron</keyword>
<dbReference type="GO" id="GO:0009055">
    <property type="term" value="F:electron transfer activity"/>
    <property type="evidence" value="ECO:0007669"/>
    <property type="project" value="InterPro"/>
</dbReference>
<dbReference type="InterPro" id="IPR002321">
    <property type="entry name" value="Cyt_c_II"/>
</dbReference>
<dbReference type="InterPro" id="IPR012127">
    <property type="entry name" value="Cyt_c_prime"/>
</dbReference>
<accession>A0A1Y5RF11</accession>
<feature type="binding site" description="covalent" evidence="7">
    <location>
        <position position="137"/>
    </location>
    <ligand>
        <name>heme c</name>
        <dbReference type="ChEBI" id="CHEBI:61717"/>
    </ligand>
</feature>
<gene>
    <name evidence="9" type="primary">cycA_1</name>
    <name evidence="9" type="ORF">AQS8620_00298</name>
</gene>
<reference evidence="9 10" key="1">
    <citation type="submission" date="2017-03" db="EMBL/GenBank/DDBJ databases">
        <authorList>
            <person name="Afonso C.L."/>
            <person name="Miller P.J."/>
            <person name="Scott M.A."/>
            <person name="Spackman E."/>
            <person name="Goraichik I."/>
            <person name="Dimitrov K.M."/>
            <person name="Suarez D.L."/>
            <person name="Swayne D.E."/>
        </authorList>
    </citation>
    <scope>NUCLEOTIDE SEQUENCE [LARGE SCALE GENOMIC DNA]</scope>
    <source>
        <strain evidence="9 10">CECT 8620</strain>
    </source>
</reference>
<dbReference type="GO" id="GO:0020037">
    <property type="term" value="F:heme binding"/>
    <property type="evidence" value="ECO:0007669"/>
    <property type="project" value="InterPro"/>
</dbReference>
<evidence type="ECO:0000256" key="6">
    <source>
        <dbReference type="PIRSR" id="PIRSR000027-1"/>
    </source>
</evidence>
<evidence type="ECO:0000256" key="4">
    <source>
        <dbReference type="ARBA" id="ARBA00022982"/>
    </source>
</evidence>
<dbReference type="GO" id="GO:0042597">
    <property type="term" value="C:periplasmic space"/>
    <property type="evidence" value="ECO:0007669"/>
    <property type="project" value="InterPro"/>
</dbReference>
<feature type="binding site" description="covalent" evidence="7">
    <location>
        <position position="140"/>
    </location>
    <ligand>
        <name>heme c</name>
        <dbReference type="ChEBI" id="CHEBI:61717"/>
    </ligand>
</feature>
<evidence type="ECO:0000256" key="3">
    <source>
        <dbReference type="ARBA" id="ARBA00022723"/>
    </source>
</evidence>
<evidence type="ECO:0000313" key="9">
    <source>
        <dbReference type="EMBL" id="SLN15961.1"/>
    </source>
</evidence>
<dbReference type="Pfam" id="PF01322">
    <property type="entry name" value="Cytochrom_C_2"/>
    <property type="match status" value="1"/>
</dbReference>
<evidence type="ECO:0000313" key="10">
    <source>
        <dbReference type="Proteomes" id="UP000193862"/>
    </source>
</evidence>
<dbReference type="GO" id="GO:0022900">
    <property type="term" value="P:electron transport chain"/>
    <property type="evidence" value="ECO:0007669"/>
    <property type="project" value="InterPro"/>
</dbReference>
<organism evidence="9 10">
    <name type="scientific">Aquimixticola soesokkakensis</name>
    <dbReference type="NCBI Taxonomy" id="1519096"/>
    <lineage>
        <taxon>Bacteria</taxon>
        <taxon>Pseudomonadati</taxon>
        <taxon>Pseudomonadota</taxon>
        <taxon>Alphaproteobacteria</taxon>
        <taxon>Rhodobacterales</taxon>
        <taxon>Paracoccaceae</taxon>
        <taxon>Aquimixticola</taxon>
    </lineage>
</organism>
<dbReference type="EMBL" id="FWFS01000001">
    <property type="protein sequence ID" value="SLN15961.1"/>
    <property type="molecule type" value="Genomic_DNA"/>
</dbReference>
<dbReference type="GO" id="GO:0005506">
    <property type="term" value="F:iron ion binding"/>
    <property type="evidence" value="ECO:0007669"/>
    <property type="project" value="InterPro"/>
</dbReference>
<feature type="binding site" description="axial binding residue" evidence="6">
    <location>
        <position position="141"/>
    </location>
    <ligand>
        <name>heme c</name>
        <dbReference type="ChEBI" id="CHEBI:61717"/>
    </ligand>
    <ligandPart>
        <name>Fe</name>
        <dbReference type="ChEBI" id="CHEBI:18248"/>
    </ligandPart>
</feature>
<evidence type="ECO:0000256" key="1">
    <source>
        <dbReference type="ARBA" id="ARBA00022448"/>
    </source>
</evidence>
<keyword evidence="8" id="KW-0732">Signal</keyword>
<evidence type="ECO:0000256" key="5">
    <source>
        <dbReference type="ARBA" id="ARBA00023004"/>
    </source>
</evidence>
<name>A0A1Y5RF11_9RHOB</name>
<dbReference type="Gene3D" id="1.20.120.10">
    <property type="entry name" value="Cytochrome c/b562"/>
    <property type="match status" value="1"/>
</dbReference>
<keyword evidence="10" id="KW-1185">Reference proteome</keyword>
<dbReference type="InterPro" id="IPR010980">
    <property type="entry name" value="Cyt_c/b562"/>
</dbReference>
<evidence type="ECO:0000256" key="8">
    <source>
        <dbReference type="SAM" id="SignalP"/>
    </source>
</evidence>
<comment type="PTM">
    <text evidence="7">Binds 1 heme group per subunit.</text>
</comment>
<feature type="chain" id="PRO_5013209691" evidence="8">
    <location>
        <begin position="28"/>
        <end position="146"/>
    </location>
</feature>
<dbReference type="SUPFAM" id="SSF47175">
    <property type="entry name" value="Cytochromes"/>
    <property type="match status" value="1"/>
</dbReference>
<dbReference type="RefSeq" id="WP_085835041.1">
    <property type="nucleotide sequence ID" value="NZ_FWFS01000001.1"/>
</dbReference>
<feature type="signal peptide" evidence="8">
    <location>
        <begin position="1"/>
        <end position="27"/>
    </location>
</feature>
<protein>
    <submittedName>
        <fullName evidence="9">Cytochrome c</fullName>
    </submittedName>
</protein>
<dbReference type="AlphaFoldDB" id="A0A1Y5RF11"/>
<dbReference type="OrthoDB" id="8115790at2"/>
<keyword evidence="3 6" id="KW-0479">Metal-binding</keyword>
<dbReference type="Proteomes" id="UP000193862">
    <property type="component" value="Unassembled WGS sequence"/>
</dbReference>
<keyword evidence="4" id="KW-0249">Electron transport</keyword>
<dbReference type="PIRSF" id="PIRSF000027">
    <property type="entry name" value="Cytc_c_prime"/>
    <property type="match status" value="1"/>
</dbReference>
<evidence type="ECO:0000256" key="7">
    <source>
        <dbReference type="PIRSR" id="PIRSR000027-2"/>
    </source>
</evidence>
<keyword evidence="2 7" id="KW-0349">Heme</keyword>